<comment type="caution">
    <text evidence="3">The sequence shown here is derived from an EMBL/GenBank/DDBJ whole genome shotgun (WGS) entry which is preliminary data.</text>
</comment>
<sequence>MIYVHVPFCRSFCTYCGFYSEKTSVCHGKASGSTESSFIRALCSEIGHRKDEISVSGGPDTLYIGGGTPSVLPLSALETIVETLDSVGGRRQEEFTVEVNPEDIVEKGPEYARGLLRLGVNRVSMGVQSLDDRVLRWMNRRHDAASARKAYAILREAGFINVSVDLISGISFLDDDTWLATVDEVLSGMGTGVAPEHISSYQLSVEPDSALAGMVESGRYSEAPDDKCERQYYILCRRLAEAGYHHYEISNFAIPGLEARHNSAYWRHLPYVGLGPAAHSFSVKSAQLGKKFPESGAGCLGNLSAGMAVHPADTGNGGFICGRSWNSPSLEDYLAASATGDFHSVTGWEILTVEQVMLERIMLSLRTDSGIEEQVLRDFCRPGTVDAALASDVLVRCPEPAASHLRIPEDRFFVSDNIIGELV</sequence>
<gene>
    <name evidence="3" type="ORF">IAC23_02100</name>
</gene>
<organism evidence="3 4">
    <name type="scientific">Candidatus Cryptobacteroides merdavium</name>
    <dbReference type="NCBI Taxonomy" id="2840769"/>
    <lineage>
        <taxon>Bacteria</taxon>
        <taxon>Pseudomonadati</taxon>
        <taxon>Bacteroidota</taxon>
        <taxon>Bacteroidia</taxon>
        <taxon>Bacteroidales</taxon>
        <taxon>Candidatus Cryptobacteroides</taxon>
    </lineage>
</organism>
<dbReference type="EMBL" id="JADIMO010000026">
    <property type="protein sequence ID" value="MBO8444474.1"/>
    <property type="molecule type" value="Genomic_DNA"/>
</dbReference>
<dbReference type="SFLD" id="SFLDS00029">
    <property type="entry name" value="Radical_SAM"/>
    <property type="match status" value="1"/>
</dbReference>
<dbReference type="SFLD" id="SFLDF00562">
    <property type="entry name" value="HemN-like__clustered_with_heat"/>
    <property type="match status" value="1"/>
</dbReference>
<dbReference type="Pfam" id="PF04055">
    <property type="entry name" value="Radical_SAM"/>
    <property type="match status" value="1"/>
</dbReference>
<protein>
    <submittedName>
        <fullName evidence="3">Coproporphyrinogen III oxidase family protein</fullName>
    </submittedName>
</protein>
<feature type="domain" description="Radical SAM core" evidence="2">
    <location>
        <begin position="1"/>
        <end position="245"/>
    </location>
</feature>
<dbReference type="Proteomes" id="UP000823619">
    <property type="component" value="Unassembled WGS sequence"/>
</dbReference>
<dbReference type="Gene3D" id="3.30.750.200">
    <property type="match status" value="1"/>
</dbReference>
<dbReference type="GO" id="GO:0004109">
    <property type="term" value="F:coproporphyrinogen oxidase activity"/>
    <property type="evidence" value="ECO:0007669"/>
    <property type="project" value="InterPro"/>
</dbReference>
<dbReference type="GO" id="GO:0006779">
    <property type="term" value="P:porphyrin-containing compound biosynthetic process"/>
    <property type="evidence" value="ECO:0007669"/>
    <property type="project" value="InterPro"/>
</dbReference>
<dbReference type="InterPro" id="IPR006638">
    <property type="entry name" value="Elp3/MiaA/NifB-like_rSAM"/>
</dbReference>
<dbReference type="PANTHER" id="PTHR13932:SF5">
    <property type="entry name" value="RADICAL S-ADENOSYL METHIONINE DOMAIN-CONTAINING PROTEIN 1, MITOCHONDRIAL"/>
    <property type="match status" value="1"/>
</dbReference>
<comment type="similarity">
    <text evidence="1">Belongs to the anaerobic coproporphyrinogen-III oxidase family. HemW subfamily.</text>
</comment>
<accession>A0A9D9EGA3</accession>
<reference evidence="3" key="2">
    <citation type="journal article" date="2021" name="PeerJ">
        <title>Extensive microbial diversity within the chicken gut microbiome revealed by metagenomics and culture.</title>
        <authorList>
            <person name="Gilroy R."/>
            <person name="Ravi A."/>
            <person name="Getino M."/>
            <person name="Pursley I."/>
            <person name="Horton D.L."/>
            <person name="Alikhan N.F."/>
            <person name="Baker D."/>
            <person name="Gharbi K."/>
            <person name="Hall N."/>
            <person name="Watson M."/>
            <person name="Adriaenssens E.M."/>
            <person name="Foster-Nyarko E."/>
            <person name="Jarju S."/>
            <person name="Secka A."/>
            <person name="Antonio M."/>
            <person name="Oren A."/>
            <person name="Chaudhuri R.R."/>
            <person name="La Ragione R."/>
            <person name="Hildebrand F."/>
            <person name="Pallen M.J."/>
        </authorList>
    </citation>
    <scope>NUCLEOTIDE SEQUENCE</scope>
    <source>
        <strain evidence="3">D5-748</strain>
    </source>
</reference>
<name>A0A9D9EGA3_9BACT</name>
<dbReference type="GO" id="GO:0051539">
    <property type="term" value="F:4 iron, 4 sulfur cluster binding"/>
    <property type="evidence" value="ECO:0007669"/>
    <property type="project" value="InterPro"/>
</dbReference>
<dbReference type="InterPro" id="IPR034505">
    <property type="entry name" value="Coproporphyrinogen-III_oxidase"/>
</dbReference>
<evidence type="ECO:0000259" key="2">
    <source>
        <dbReference type="PROSITE" id="PS51918"/>
    </source>
</evidence>
<dbReference type="PROSITE" id="PS51918">
    <property type="entry name" value="RADICAL_SAM"/>
    <property type="match status" value="1"/>
</dbReference>
<reference evidence="3" key="1">
    <citation type="submission" date="2020-10" db="EMBL/GenBank/DDBJ databases">
        <authorList>
            <person name="Gilroy R."/>
        </authorList>
    </citation>
    <scope>NUCLEOTIDE SEQUENCE</scope>
    <source>
        <strain evidence="3">D5-748</strain>
    </source>
</reference>
<dbReference type="CDD" id="cd01335">
    <property type="entry name" value="Radical_SAM"/>
    <property type="match status" value="1"/>
</dbReference>
<dbReference type="InterPro" id="IPR004559">
    <property type="entry name" value="HemW-like"/>
</dbReference>
<evidence type="ECO:0000313" key="4">
    <source>
        <dbReference type="Proteomes" id="UP000823619"/>
    </source>
</evidence>
<evidence type="ECO:0000313" key="3">
    <source>
        <dbReference type="EMBL" id="MBO8444474.1"/>
    </source>
</evidence>
<dbReference type="InterPro" id="IPR058240">
    <property type="entry name" value="rSAM_sf"/>
</dbReference>
<dbReference type="GO" id="GO:0005737">
    <property type="term" value="C:cytoplasm"/>
    <property type="evidence" value="ECO:0007669"/>
    <property type="project" value="InterPro"/>
</dbReference>
<dbReference type="InterPro" id="IPR007197">
    <property type="entry name" value="rSAM"/>
</dbReference>
<dbReference type="PANTHER" id="PTHR13932">
    <property type="entry name" value="COPROPORPHYRINIGEN III OXIDASE"/>
    <property type="match status" value="1"/>
</dbReference>
<dbReference type="SFLD" id="SFLDG01065">
    <property type="entry name" value="anaerobic_coproporphyrinogen-I"/>
    <property type="match status" value="1"/>
</dbReference>
<dbReference type="SUPFAM" id="SSF102114">
    <property type="entry name" value="Radical SAM enzymes"/>
    <property type="match status" value="1"/>
</dbReference>
<evidence type="ECO:0000256" key="1">
    <source>
        <dbReference type="ARBA" id="ARBA00006100"/>
    </source>
</evidence>
<proteinExistence type="inferred from homology"/>
<dbReference type="SMART" id="SM00729">
    <property type="entry name" value="Elp3"/>
    <property type="match status" value="1"/>
</dbReference>
<dbReference type="AlphaFoldDB" id="A0A9D9EGA3"/>